<gene>
    <name evidence="1" type="ORF">BDU57DRAFT_560744</name>
</gene>
<evidence type="ECO:0000313" key="2">
    <source>
        <dbReference type="Proteomes" id="UP000800096"/>
    </source>
</evidence>
<name>A0A6A5Q5M0_AMPQU</name>
<evidence type="ECO:0000313" key="1">
    <source>
        <dbReference type="EMBL" id="KAF1910985.1"/>
    </source>
</evidence>
<keyword evidence="2" id="KW-1185">Reference proteome</keyword>
<proteinExistence type="predicted"/>
<sequence length="319" mass="35757">MFKAILVSVSAAVSIIVLLIVCFGPTIVGFVLSSMPPPAVAKEVTIYVESYPTPPPVACPEKGSPCRTPTLFARIDVTMRICLSEDKSFVRDVKDYKQPAWVEVRNNLVRAGEYNKNLRFQVTQASSAVEERDKTFRRKWSKMVGPDVASHHPPANKTNSMIMCDYLDAAVETQGHFLSHPAMAGIGRSLSQQLNSTIKTWADVDDTWPVSKSGYIFSSNARMRSVTEKLEGAFDDRIGQDDSHIEDFQEYLKLEKQALKEFERRRDTLCTVALREARGETEELQHYKLGPRVVTIPDMIWYFGGLVRKAATHVSASAH</sequence>
<organism evidence="1 2">
    <name type="scientific">Ampelomyces quisqualis</name>
    <name type="common">Powdery mildew agent</name>
    <dbReference type="NCBI Taxonomy" id="50730"/>
    <lineage>
        <taxon>Eukaryota</taxon>
        <taxon>Fungi</taxon>
        <taxon>Dikarya</taxon>
        <taxon>Ascomycota</taxon>
        <taxon>Pezizomycotina</taxon>
        <taxon>Dothideomycetes</taxon>
        <taxon>Pleosporomycetidae</taxon>
        <taxon>Pleosporales</taxon>
        <taxon>Pleosporineae</taxon>
        <taxon>Phaeosphaeriaceae</taxon>
        <taxon>Ampelomyces</taxon>
    </lineage>
</organism>
<dbReference type="Proteomes" id="UP000800096">
    <property type="component" value="Unassembled WGS sequence"/>
</dbReference>
<dbReference type="EMBL" id="ML979147">
    <property type="protein sequence ID" value="KAF1910985.1"/>
    <property type="molecule type" value="Genomic_DNA"/>
</dbReference>
<protein>
    <submittedName>
        <fullName evidence="1">Uncharacterized protein</fullName>
    </submittedName>
</protein>
<reference evidence="1" key="1">
    <citation type="journal article" date="2020" name="Stud. Mycol.">
        <title>101 Dothideomycetes genomes: a test case for predicting lifestyles and emergence of pathogens.</title>
        <authorList>
            <person name="Haridas S."/>
            <person name="Albert R."/>
            <person name="Binder M."/>
            <person name="Bloem J."/>
            <person name="Labutti K."/>
            <person name="Salamov A."/>
            <person name="Andreopoulos B."/>
            <person name="Baker S."/>
            <person name="Barry K."/>
            <person name="Bills G."/>
            <person name="Bluhm B."/>
            <person name="Cannon C."/>
            <person name="Castanera R."/>
            <person name="Culley D."/>
            <person name="Daum C."/>
            <person name="Ezra D."/>
            <person name="Gonzalez J."/>
            <person name="Henrissat B."/>
            <person name="Kuo A."/>
            <person name="Liang C."/>
            <person name="Lipzen A."/>
            <person name="Lutzoni F."/>
            <person name="Magnuson J."/>
            <person name="Mondo S."/>
            <person name="Nolan M."/>
            <person name="Ohm R."/>
            <person name="Pangilinan J."/>
            <person name="Park H.-J."/>
            <person name="Ramirez L."/>
            <person name="Alfaro M."/>
            <person name="Sun H."/>
            <person name="Tritt A."/>
            <person name="Yoshinaga Y."/>
            <person name="Zwiers L.-H."/>
            <person name="Turgeon B."/>
            <person name="Goodwin S."/>
            <person name="Spatafora J."/>
            <person name="Crous P."/>
            <person name="Grigoriev I."/>
        </authorList>
    </citation>
    <scope>NUCLEOTIDE SEQUENCE</scope>
    <source>
        <strain evidence="1">HMLAC05119</strain>
    </source>
</reference>
<dbReference type="AlphaFoldDB" id="A0A6A5Q5M0"/>
<accession>A0A6A5Q5M0</accession>